<feature type="transmembrane region" description="Helical" evidence="1">
    <location>
        <begin position="108"/>
        <end position="127"/>
    </location>
</feature>
<keyword evidence="1" id="KW-0812">Transmembrane</keyword>
<dbReference type="PANTHER" id="PTHR38121:SF5">
    <property type="entry name" value="GH16 DOMAIN-CONTAINING PROTEIN"/>
    <property type="match status" value="1"/>
</dbReference>
<proteinExistence type="predicted"/>
<feature type="transmembrane region" description="Helical" evidence="1">
    <location>
        <begin position="78"/>
        <end position="96"/>
    </location>
</feature>
<dbReference type="AlphaFoldDB" id="A0AA39Y7K7"/>
<reference evidence="3" key="1">
    <citation type="submission" date="2023-06" db="EMBL/GenBank/DDBJ databases">
        <title>Genome-scale phylogeny and comparative genomics of the fungal order Sordariales.</title>
        <authorList>
            <consortium name="Lawrence Berkeley National Laboratory"/>
            <person name="Hensen N."/>
            <person name="Bonometti L."/>
            <person name="Westerberg I."/>
            <person name="Brannstrom I.O."/>
            <person name="Guillou S."/>
            <person name="Cros-Aarteil S."/>
            <person name="Calhoun S."/>
            <person name="Haridas S."/>
            <person name="Kuo A."/>
            <person name="Mondo S."/>
            <person name="Pangilinan J."/>
            <person name="Riley R."/>
            <person name="Labutti K."/>
            <person name="Andreopoulos B."/>
            <person name="Lipzen A."/>
            <person name="Chen C."/>
            <person name="Yanf M."/>
            <person name="Daum C."/>
            <person name="Ng V."/>
            <person name="Clum A."/>
            <person name="Steindorff A."/>
            <person name="Ohm R."/>
            <person name="Martin F."/>
            <person name="Silar P."/>
            <person name="Natvig D."/>
            <person name="Lalanne C."/>
            <person name="Gautier V."/>
            <person name="Ament-Velasquez S.L."/>
            <person name="Kruys A."/>
            <person name="Hutchinson M.I."/>
            <person name="Powell A.J."/>
            <person name="Barry K."/>
            <person name="Miller A.N."/>
            <person name="Grigoriev I.V."/>
            <person name="Debuchy R."/>
            <person name="Gladieux P."/>
            <person name="Thoren M.H."/>
            <person name="Johannesson H."/>
        </authorList>
    </citation>
    <scope>NUCLEOTIDE SEQUENCE</scope>
    <source>
        <strain evidence="3">SMH2532-1</strain>
    </source>
</reference>
<feature type="transmembrane region" description="Helical" evidence="1">
    <location>
        <begin position="139"/>
        <end position="160"/>
    </location>
</feature>
<dbReference type="Gene3D" id="2.60.120.200">
    <property type="match status" value="1"/>
</dbReference>
<dbReference type="GO" id="GO:0004553">
    <property type="term" value="F:hydrolase activity, hydrolyzing O-glycosyl compounds"/>
    <property type="evidence" value="ECO:0007669"/>
    <property type="project" value="InterPro"/>
</dbReference>
<dbReference type="InterPro" id="IPR000757">
    <property type="entry name" value="Beta-glucanase-like"/>
</dbReference>
<keyword evidence="1" id="KW-0472">Membrane</keyword>
<dbReference type="InterPro" id="IPR013320">
    <property type="entry name" value="ConA-like_dom_sf"/>
</dbReference>
<evidence type="ECO:0000256" key="1">
    <source>
        <dbReference type="SAM" id="Phobius"/>
    </source>
</evidence>
<dbReference type="Proteomes" id="UP001174936">
    <property type="component" value="Unassembled WGS sequence"/>
</dbReference>
<dbReference type="Pfam" id="PF00722">
    <property type="entry name" value="Glyco_hydro_16"/>
    <property type="match status" value="1"/>
</dbReference>
<evidence type="ECO:0000259" key="2">
    <source>
        <dbReference type="PROSITE" id="PS51762"/>
    </source>
</evidence>
<evidence type="ECO:0000313" key="3">
    <source>
        <dbReference type="EMBL" id="KAK0645960.1"/>
    </source>
</evidence>
<protein>
    <submittedName>
        <fullName evidence="3">Concanavalin A-like lectin/glucanase domain-containing protein</fullName>
    </submittedName>
</protein>
<accession>A0AA39Y7K7</accession>
<gene>
    <name evidence="3" type="ORF">B0T16DRAFT_150366</name>
</gene>
<keyword evidence="1" id="KW-1133">Transmembrane helix</keyword>
<keyword evidence="4" id="KW-1185">Reference proteome</keyword>
<dbReference type="EMBL" id="JAULSV010000004">
    <property type="protein sequence ID" value="KAK0645960.1"/>
    <property type="molecule type" value="Genomic_DNA"/>
</dbReference>
<dbReference type="PANTHER" id="PTHR38121">
    <property type="entry name" value="GH16 DOMAIN-CONTAINING PROTEIN"/>
    <property type="match status" value="1"/>
</dbReference>
<dbReference type="SUPFAM" id="SSF49899">
    <property type="entry name" value="Concanavalin A-like lectins/glucanases"/>
    <property type="match status" value="1"/>
</dbReference>
<dbReference type="PROSITE" id="PS51762">
    <property type="entry name" value="GH16_2"/>
    <property type="match status" value="1"/>
</dbReference>
<feature type="domain" description="GH16" evidence="2">
    <location>
        <begin position="237"/>
        <end position="464"/>
    </location>
</feature>
<name>A0AA39Y7K7_9PEZI</name>
<comment type="caution">
    <text evidence="3">The sequence shown here is derived from an EMBL/GenBank/DDBJ whole genome shotgun (WGS) entry which is preliminary data.</text>
</comment>
<evidence type="ECO:0000313" key="4">
    <source>
        <dbReference type="Proteomes" id="UP001174936"/>
    </source>
</evidence>
<dbReference type="CDD" id="cd00413">
    <property type="entry name" value="Glyco_hydrolase_16"/>
    <property type="match status" value="1"/>
</dbReference>
<dbReference type="GO" id="GO:0005975">
    <property type="term" value="P:carbohydrate metabolic process"/>
    <property type="evidence" value="ECO:0007669"/>
    <property type="project" value="InterPro"/>
</dbReference>
<organism evidence="3 4">
    <name type="scientific">Cercophora newfieldiana</name>
    <dbReference type="NCBI Taxonomy" id="92897"/>
    <lineage>
        <taxon>Eukaryota</taxon>
        <taxon>Fungi</taxon>
        <taxon>Dikarya</taxon>
        <taxon>Ascomycota</taxon>
        <taxon>Pezizomycotina</taxon>
        <taxon>Sordariomycetes</taxon>
        <taxon>Sordariomycetidae</taxon>
        <taxon>Sordariales</taxon>
        <taxon>Lasiosphaeriaceae</taxon>
        <taxon>Cercophora</taxon>
    </lineage>
</organism>
<sequence length="545" mass="61850">MQITQVAASRHLPVPPVFFVLSDRCRGRLHFSGDFAPCISCSLLPPALEFSLMLTSSLECSFHVPSFLGRVLFDLRNAILFVPAISISCSCLFSRFMCATIDNISPSLGWLIPFVLAATSLEQHGFWRALLCRKLRPSLTDIFVCFFFFIPIFSILLPYIMIPKRLATAAADRSAMTTKSWALLLLLGSALPSVPLVAADCDCGYSFDMTAKDPVFFTDLLESNFQRMRTIHINDNTDWRRQEYNLTAEKSRGPFGKMMDVDNVELVPDPEYEPQKRALKLVVSSSLYVVEGMIPDAEIASERTDIMYGSFSVSMKVTDVPGTCSAFFWYFSDTQEIDMEFLSKDFNSSNSSWPVNLVLQSRDSAKEGFDASRTSNFHRVYLPYNPAQDYHIYRIDYLKDRVSFYMDDILLKHFDGPDAAIPNTAGHLILQHWSNGDPMWSGGPPRKEAAMFVRWVKAYFNSSLPQRTLDWENRCKEFKPEKLCNIPSGSSTKAAIGSRGPTWFYTENPGFAKNQTFFDSEASTRREWSWPWASLLVGVWVWALL</sequence>